<gene>
    <name evidence="2" type="ORF">QG37_07842</name>
</gene>
<feature type="compositionally biased region" description="Basic and acidic residues" evidence="1">
    <location>
        <begin position="510"/>
        <end position="520"/>
    </location>
</feature>
<dbReference type="VEuPathDB" id="FungiDB:QG37_07842"/>
<feature type="compositionally biased region" description="Basic and acidic residues" evidence="1">
    <location>
        <begin position="738"/>
        <end position="763"/>
    </location>
</feature>
<feature type="compositionally biased region" description="Basic and acidic residues" evidence="1">
    <location>
        <begin position="247"/>
        <end position="263"/>
    </location>
</feature>
<evidence type="ECO:0000256" key="1">
    <source>
        <dbReference type="SAM" id="MobiDB-lite"/>
    </source>
</evidence>
<feature type="compositionally biased region" description="Basic and acidic residues" evidence="1">
    <location>
        <begin position="340"/>
        <end position="370"/>
    </location>
</feature>
<feature type="compositionally biased region" description="Low complexity" evidence="1">
    <location>
        <begin position="289"/>
        <end position="305"/>
    </location>
</feature>
<feature type="compositionally biased region" description="Basic and acidic residues" evidence="1">
    <location>
        <begin position="202"/>
        <end position="213"/>
    </location>
</feature>
<reference evidence="3" key="1">
    <citation type="journal article" date="2015" name="BMC Genomics">
        <title>Draft genome of a commonly misdiagnosed multidrug resistant pathogen Candida auris.</title>
        <authorList>
            <person name="Chatterjee S."/>
            <person name="Alampalli S.V."/>
            <person name="Nageshan R.K."/>
            <person name="Chettiar S.T."/>
            <person name="Joshi S."/>
            <person name="Tatu U.S."/>
        </authorList>
    </citation>
    <scope>NUCLEOTIDE SEQUENCE [LARGE SCALE GENOMIC DNA]</scope>
    <source>
        <strain evidence="3">6684</strain>
    </source>
</reference>
<name>A0A0L0NP13_CANAR</name>
<accession>A0A0L0NP13</accession>
<dbReference type="Proteomes" id="UP000037122">
    <property type="component" value="Unassembled WGS sequence"/>
</dbReference>
<feature type="compositionally biased region" description="Basic and acidic residues" evidence="1">
    <location>
        <begin position="720"/>
        <end position="731"/>
    </location>
</feature>
<dbReference type="VEuPathDB" id="FungiDB:CJJ09_000184"/>
<organism evidence="2 3">
    <name type="scientific">Candidozyma auris</name>
    <name type="common">Yeast</name>
    <name type="synonym">Candida auris</name>
    <dbReference type="NCBI Taxonomy" id="498019"/>
    <lineage>
        <taxon>Eukaryota</taxon>
        <taxon>Fungi</taxon>
        <taxon>Dikarya</taxon>
        <taxon>Ascomycota</taxon>
        <taxon>Saccharomycotina</taxon>
        <taxon>Pichiomycetes</taxon>
        <taxon>Metschnikowiaceae</taxon>
        <taxon>Candidozyma</taxon>
    </lineage>
</organism>
<feature type="compositionally biased region" description="Basic and acidic residues" evidence="1">
    <location>
        <begin position="317"/>
        <end position="332"/>
    </location>
</feature>
<feature type="compositionally biased region" description="Acidic residues" evidence="1">
    <location>
        <begin position="144"/>
        <end position="157"/>
    </location>
</feature>
<feature type="compositionally biased region" description="Acidic residues" evidence="1">
    <location>
        <begin position="673"/>
        <end position="682"/>
    </location>
</feature>
<dbReference type="AlphaFoldDB" id="A0A0L0NP13"/>
<feature type="compositionally biased region" description="Basic and acidic residues" evidence="1">
    <location>
        <begin position="406"/>
        <end position="425"/>
    </location>
</feature>
<dbReference type="VEuPathDB" id="FungiDB:CJI97_004001"/>
<protein>
    <submittedName>
        <fullName evidence="2">Altered inheritance of mitochondria protein 21</fullName>
    </submittedName>
</protein>
<dbReference type="VEuPathDB" id="FungiDB:CJI96_0002455"/>
<feature type="compositionally biased region" description="Acidic residues" evidence="1">
    <location>
        <begin position="792"/>
        <end position="801"/>
    </location>
</feature>
<comment type="caution">
    <text evidence="2">The sequence shown here is derived from an EMBL/GenBank/DDBJ whole genome shotgun (WGS) entry which is preliminary data.</text>
</comment>
<feature type="compositionally biased region" description="Polar residues" evidence="1">
    <location>
        <begin position="447"/>
        <end position="459"/>
    </location>
</feature>
<dbReference type="VEuPathDB" id="FungiDB:CJJ07_002046"/>
<feature type="compositionally biased region" description="Basic and acidic residues" evidence="1">
    <location>
        <begin position="126"/>
        <end position="143"/>
    </location>
</feature>
<feature type="region of interest" description="Disordered" evidence="1">
    <location>
        <begin position="845"/>
        <end position="867"/>
    </location>
</feature>
<proteinExistence type="predicted"/>
<feature type="region of interest" description="Disordered" evidence="1">
    <location>
        <begin position="613"/>
        <end position="810"/>
    </location>
</feature>
<feature type="compositionally biased region" description="Basic residues" evidence="1">
    <location>
        <begin position="572"/>
        <end position="585"/>
    </location>
</feature>
<evidence type="ECO:0000313" key="2">
    <source>
        <dbReference type="EMBL" id="KND95886.1"/>
    </source>
</evidence>
<feature type="compositionally biased region" description="Polar residues" evidence="1">
    <location>
        <begin position="393"/>
        <end position="405"/>
    </location>
</feature>
<feature type="region of interest" description="Disordered" evidence="1">
    <location>
        <begin position="1"/>
        <end position="595"/>
    </location>
</feature>
<feature type="compositionally biased region" description="Polar residues" evidence="1">
    <location>
        <begin position="521"/>
        <end position="531"/>
    </location>
</feature>
<sequence length="867" mass="93985">MLDTPVPVIPRRPEPGLRKSGAPADSDQAPIAQETEQPSADTASLASTPVIPPRPLKKSESGKGNGNGSEESQEAADFEQPKPSPAPVVPSRPKSLGSSETTPPVPSRPKSHGEEIPQIPSRPKKSKEVQSRANLVEEPHNAEDAEEVVDTEAEVVEEPVSIKKEEHDADEMLELAQEKAIDEDATPRKDEKEDSNASQQSEKFDVVPSHPEESGEEEPNTQNDPADAANQEPQEEVTTRSTDGGAEESKEVTSSDIITKEPSPDDLAEVVGNKIKELRENSGVDIKNAAASPTETVEVETTSPADEVEEIDVGTLKNEHGEGAPRDSKIAEENLTTRSEPSEIESKSEPEVHKSKPVDSEATSKKHDQEEVVQLPSKEKTPDVEFAEDLTDKQSTSEITGAEENTTSKEQAEEVALKKQEDKIHHKDKSPIMPVIPLRPGKPKTVESGSDTQTETGATPSIPARPPRPSSKDKPKAPPPKPKKLSSKIAAFQQMFNQPATEAPQPQERSVPEPRGKLSSDKTSFAANLQNMMGPGIALPGMANPELLKKLAPASPEKEESQSKPDPGLKGAPRRAKGPRGKRLPKSVTDAKIEESSDLKTAFYEVWEIDFNKSTGAGDSVSDPIEAKDIDDSKPSAADVVVKEDGASDDIDEVRKKDVISFAIPVADKSAEGGEEDDDEVESQPIAKNPEVPDTQPDSSKPEASHTLPSAKESNEDLGIETRPRLEEKQQPVDPEEELKKIEQINKAYEKPTEPSLDRDKPSDLQSDVEPDYEIVGKATHTETPKVAGNSDTDELDDSGFEEAREAFSSPKRLDDVLQALATVDTEEDPTAEVEEQLRELSEILPSKKVRADDDQDPVLVDKETAI</sequence>
<feature type="compositionally biased region" description="Basic and acidic residues" evidence="1">
    <location>
        <begin position="176"/>
        <end position="195"/>
    </location>
</feature>
<feature type="compositionally biased region" description="Polar residues" evidence="1">
    <location>
        <begin position="34"/>
        <end position="47"/>
    </location>
</feature>
<dbReference type="VEuPathDB" id="FungiDB:B9J08_004023"/>
<dbReference type="EMBL" id="LGST01000064">
    <property type="protein sequence ID" value="KND95886.1"/>
    <property type="molecule type" value="Genomic_DNA"/>
</dbReference>
<evidence type="ECO:0000313" key="3">
    <source>
        <dbReference type="Proteomes" id="UP000037122"/>
    </source>
</evidence>
<feature type="compositionally biased region" description="Basic and acidic residues" evidence="1">
    <location>
        <begin position="625"/>
        <end position="634"/>
    </location>
</feature>